<dbReference type="Gene3D" id="3.90.550.50">
    <property type="match status" value="1"/>
</dbReference>
<evidence type="ECO:0000313" key="2">
    <source>
        <dbReference type="Proteomes" id="UP000266841"/>
    </source>
</evidence>
<feature type="non-terminal residue" evidence="1">
    <location>
        <position position="1"/>
    </location>
</feature>
<organism evidence="1 2">
    <name type="scientific">Thalassiosira oceanica</name>
    <name type="common">Marine diatom</name>
    <dbReference type="NCBI Taxonomy" id="159749"/>
    <lineage>
        <taxon>Eukaryota</taxon>
        <taxon>Sar</taxon>
        <taxon>Stramenopiles</taxon>
        <taxon>Ochrophyta</taxon>
        <taxon>Bacillariophyta</taxon>
        <taxon>Coscinodiscophyceae</taxon>
        <taxon>Thalassiosirophycidae</taxon>
        <taxon>Thalassiosirales</taxon>
        <taxon>Thalassiosiraceae</taxon>
        <taxon>Thalassiosira</taxon>
    </lineage>
</organism>
<keyword evidence="2" id="KW-1185">Reference proteome</keyword>
<accession>K0TL36</accession>
<reference evidence="1 2" key="1">
    <citation type="journal article" date="2012" name="Genome Biol.">
        <title>Genome and low-iron response of an oceanic diatom adapted to chronic iron limitation.</title>
        <authorList>
            <person name="Lommer M."/>
            <person name="Specht M."/>
            <person name="Roy A.S."/>
            <person name="Kraemer L."/>
            <person name="Andreson R."/>
            <person name="Gutowska M.A."/>
            <person name="Wolf J."/>
            <person name="Bergner S.V."/>
            <person name="Schilhabel M.B."/>
            <person name="Klostermeier U.C."/>
            <person name="Beiko R.G."/>
            <person name="Rosenstiel P."/>
            <person name="Hippler M."/>
            <person name="Laroche J."/>
        </authorList>
    </citation>
    <scope>NUCLEOTIDE SEQUENCE [LARGE SCALE GENOMIC DNA]</scope>
    <source>
        <strain evidence="1 2">CCMP1005</strain>
    </source>
</reference>
<sequence length="320" mass="36206">PWAVKLQESTDTAPTPSSTEAVLPRVHFYVKASCNSSSYYERAKHAAETWTKDAAEGSVTFLFDDNNGGFDELSNAHPGLEMINVDRVNDRHGEYSTPEGSSSEVTKALRLRRKTRAVFADFTRKRKYRARQGSPYLSDTDFICYLDDDMSANVSNLRRDLASNMPSCSPFCIVGEIFGNAEAEPWARWTVGGWCMQQHLLLQVAKLLARNTDEDLVWTGSDDVGFNEVLQRRSNLHLNYVNSDRWYSELSYAVPGADGQVLKKSFFTERVEKNINIATFALAQVQWRKAIKKKAIDPAFIRGLIENSAVYHVEWEKLLA</sequence>
<comment type="caution">
    <text evidence="1">The sequence shown here is derived from an EMBL/GenBank/DDBJ whole genome shotgun (WGS) entry which is preliminary data.</text>
</comment>
<dbReference type="eggNOG" id="ENOG502SA5A">
    <property type="taxonomic scope" value="Eukaryota"/>
</dbReference>
<proteinExistence type="predicted"/>
<dbReference type="EMBL" id="AGNL01003225">
    <property type="protein sequence ID" value="EJK74961.1"/>
    <property type="molecule type" value="Genomic_DNA"/>
</dbReference>
<evidence type="ECO:0000313" key="1">
    <source>
        <dbReference type="EMBL" id="EJK74961.1"/>
    </source>
</evidence>
<gene>
    <name evidence="1" type="ORF">THAOC_03333</name>
</gene>
<protein>
    <submittedName>
        <fullName evidence="1">Uncharacterized protein</fullName>
    </submittedName>
</protein>
<dbReference type="AlphaFoldDB" id="K0TL36"/>
<dbReference type="Proteomes" id="UP000266841">
    <property type="component" value="Unassembled WGS sequence"/>
</dbReference>
<name>K0TL36_THAOC</name>